<reference evidence="9" key="1">
    <citation type="submission" date="2021-05" db="EMBL/GenBank/DDBJ databases">
        <authorList>
            <person name="Tanabe Y."/>
        </authorList>
    </citation>
    <scope>NUCLEOTIDE SEQUENCE</scope>
    <source>
        <strain evidence="9">BOTRYCO-1</strain>
    </source>
</reference>
<organism evidence="9 10">
    <name type="scientific">Candidatus Phycosocius spiralis</name>
    <dbReference type="NCBI Taxonomy" id="2815099"/>
    <lineage>
        <taxon>Bacteria</taxon>
        <taxon>Pseudomonadati</taxon>
        <taxon>Pseudomonadota</taxon>
        <taxon>Alphaproteobacteria</taxon>
        <taxon>Caulobacterales</taxon>
        <taxon>Caulobacterales incertae sedis</taxon>
        <taxon>Candidatus Phycosocius</taxon>
    </lineage>
</organism>
<comment type="similarity">
    <text evidence="2">Belongs to the outer membrane factor (OMF) (TC 1.B.17) family.</text>
</comment>
<reference evidence="9" key="2">
    <citation type="journal article" date="2023" name="ISME Commun">
        <title>Characterization of a bloom-associated alphaproteobacterial lineage, 'Candidatus Phycosocius': insights into freshwater algal-bacterial interactions.</title>
        <authorList>
            <person name="Tanabe Y."/>
            <person name="Yamaguchi H."/>
            <person name="Yoshida M."/>
            <person name="Kai A."/>
            <person name="Okazaki Y."/>
        </authorList>
    </citation>
    <scope>NUCLEOTIDE SEQUENCE</scope>
    <source>
        <strain evidence="9">BOTRYCO-1</strain>
    </source>
</reference>
<dbReference type="InterPro" id="IPR010130">
    <property type="entry name" value="T1SS_OMP_TolC"/>
</dbReference>
<evidence type="ECO:0000313" key="9">
    <source>
        <dbReference type="EMBL" id="GIU67831.1"/>
    </source>
</evidence>
<keyword evidence="7" id="KW-0998">Cell outer membrane</keyword>
<dbReference type="PANTHER" id="PTHR30026">
    <property type="entry name" value="OUTER MEMBRANE PROTEIN TOLC"/>
    <property type="match status" value="1"/>
</dbReference>
<keyword evidence="10" id="KW-1185">Reference proteome</keyword>
<evidence type="ECO:0000256" key="7">
    <source>
        <dbReference type="ARBA" id="ARBA00023237"/>
    </source>
</evidence>
<dbReference type="InterPro" id="IPR051906">
    <property type="entry name" value="TolC-like"/>
</dbReference>
<dbReference type="InterPro" id="IPR003423">
    <property type="entry name" value="OMP_efflux"/>
</dbReference>
<dbReference type="Gene3D" id="1.20.1600.10">
    <property type="entry name" value="Outer membrane efflux proteins (OEP)"/>
    <property type="match status" value="1"/>
</dbReference>
<evidence type="ECO:0000256" key="6">
    <source>
        <dbReference type="ARBA" id="ARBA00023136"/>
    </source>
</evidence>
<comment type="caution">
    <text evidence="9">The sequence shown here is derived from an EMBL/GenBank/DDBJ whole genome shotgun (WGS) entry which is preliminary data.</text>
</comment>
<keyword evidence="8" id="KW-0732">Signal</keyword>
<dbReference type="SUPFAM" id="SSF56954">
    <property type="entry name" value="Outer membrane efflux proteins (OEP)"/>
    <property type="match status" value="1"/>
</dbReference>
<proteinExistence type="inferred from homology"/>
<feature type="chain" id="PRO_5045199952" evidence="8">
    <location>
        <begin position="28"/>
        <end position="483"/>
    </location>
</feature>
<keyword evidence="4" id="KW-1134">Transmembrane beta strand</keyword>
<keyword evidence="5" id="KW-0812">Transmembrane</keyword>
<dbReference type="NCBIfam" id="TIGR01844">
    <property type="entry name" value="type_I_sec_TolC"/>
    <property type="match status" value="1"/>
</dbReference>
<dbReference type="RefSeq" id="WP_284361002.1">
    <property type="nucleotide sequence ID" value="NZ_BPFZ01000014.1"/>
</dbReference>
<evidence type="ECO:0000256" key="4">
    <source>
        <dbReference type="ARBA" id="ARBA00022452"/>
    </source>
</evidence>
<evidence type="ECO:0000256" key="1">
    <source>
        <dbReference type="ARBA" id="ARBA00004442"/>
    </source>
</evidence>
<name>A0ABQ4PXY9_9PROT</name>
<dbReference type="Pfam" id="PF02321">
    <property type="entry name" value="OEP"/>
    <property type="match status" value="2"/>
</dbReference>
<keyword evidence="6" id="KW-0472">Membrane</keyword>
<evidence type="ECO:0000256" key="2">
    <source>
        <dbReference type="ARBA" id="ARBA00007613"/>
    </source>
</evidence>
<evidence type="ECO:0000256" key="3">
    <source>
        <dbReference type="ARBA" id="ARBA00022448"/>
    </source>
</evidence>
<accession>A0ABQ4PXY9</accession>
<comment type="subcellular location">
    <subcellularLocation>
        <location evidence="1">Cell outer membrane</location>
    </subcellularLocation>
</comment>
<dbReference type="PANTHER" id="PTHR30026:SF20">
    <property type="entry name" value="OUTER MEMBRANE PROTEIN TOLC"/>
    <property type="match status" value="1"/>
</dbReference>
<dbReference type="Proteomes" id="UP001161064">
    <property type="component" value="Unassembled WGS sequence"/>
</dbReference>
<evidence type="ECO:0000256" key="5">
    <source>
        <dbReference type="ARBA" id="ARBA00022692"/>
    </source>
</evidence>
<gene>
    <name evidence="9" type="primary">rsaFb</name>
    <name evidence="9" type="ORF">PsB1_1985</name>
</gene>
<feature type="signal peptide" evidence="8">
    <location>
        <begin position="1"/>
        <end position="27"/>
    </location>
</feature>
<evidence type="ECO:0000256" key="8">
    <source>
        <dbReference type="SAM" id="SignalP"/>
    </source>
</evidence>
<sequence>MIKSVKTILYASWCLIGFSALVCPALAQSLPEAVTMALQTNPGLESQRASLKALGQRRVQAGAQRRLQMSGEAAYTNQESWTRSLLPNGDLSSRLTGENAATTYAITATQPIWLAGRVKAAMNLADAQIAQASARLAAGELEIIAGVVIAYADLARDLSALDIRRHNMATLSQQLLEIQARFEVGDVTKTDVAQIEARLAASKAALALAQANVDASRSAIERLIGQPPTQLRPVVHEVSGPADLEQAIFLARAHNPELAAIRLGESIALSGAKVTETEYRPRLTLQASSARALDSGFEGNRSGNTTITARLTIPLFTGGLASSQITEALGNANAARLSAINGERLIVERTSNAWHEVQVAREAVSATAEQVKAAQIAFDGAQLEQSVGLRTTLDVLIQQQELLEAQLAQARATRDLHAATIGLAALTGVLKPSDLEAEGVKVKQASMPWVTPPELPLVALDQVLSLIPMPSRVSAKVAAKPTQ</sequence>
<dbReference type="EMBL" id="BPFZ01000014">
    <property type="protein sequence ID" value="GIU67831.1"/>
    <property type="molecule type" value="Genomic_DNA"/>
</dbReference>
<evidence type="ECO:0000313" key="10">
    <source>
        <dbReference type="Proteomes" id="UP001161064"/>
    </source>
</evidence>
<protein>
    <submittedName>
        <fullName evidence="9">Membrane protein</fullName>
    </submittedName>
</protein>
<keyword evidence="3" id="KW-0813">Transport</keyword>